<dbReference type="RefSeq" id="WP_310914046.1">
    <property type="nucleotide sequence ID" value="NZ_JAVLVT010000011.1"/>
</dbReference>
<dbReference type="PANTHER" id="PTHR42894:SF1">
    <property type="entry name" value="N-(5'-PHOSPHORIBOSYL)ANTHRANILATE ISOMERASE"/>
    <property type="match status" value="1"/>
</dbReference>
<keyword evidence="5" id="KW-0028">Amino-acid biosynthesis</keyword>
<dbReference type="Gene3D" id="3.20.20.70">
    <property type="entry name" value="Aldolase class I"/>
    <property type="match status" value="1"/>
</dbReference>
<accession>A0ABU2HBU2</accession>
<gene>
    <name evidence="10" type="ORF">RIF23_19420</name>
</gene>
<dbReference type="Pfam" id="PF00697">
    <property type="entry name" value="PRAI"/>
    <property type="match status" value="1"/>
</dbReference>
<dbReference type="InterPro" id="IPR011060">
    <property type="entry name" value="RibuloseP-bd_barrel"/>
</dbReference>
<keyword evidence="8 10" id="KW-0413">Isomerase</keyword>
<evidence type="ECO:0000256" key="8">
    <source>
        <dbReference type="ARBA" id="ARBA00023235"/>
    </source>
</evidence>
<evidence type="ECO:0000259" key="9">
    <source>
        <dbReference type="Pfam" id="PF00697"/>
    </source>
</evidence>
<comment type="caution">
    <text evidence="10">The sequence shown here is derived from an EMBL/GenBank/DDBJ whole genome shotgun (WGS) entry which is preliminary data.</text>
</comment>
<dbReference type="EC" id="5.3.1.24" evidence="3"/>
<dbReference type="InterPro" id="IPR044643">
    <property type="entry name" value="TrpF_fam"/>
</dbReference>
<dbReference type="EMBL" id="JAVLVT010000011">
    <property type="protein sequence ID" value="MDS1272462.1"/>
    <property type="molecule type" value="Genomic_DNA"/>
</dbReference>
<evidence type="ECO:0000256" key="1">
    <source>
        <dbReference type="ARBA" id="ARBA00001164"/>
    </source>
</evidence>
<evidence type="ECO:0000313" key="10">
    <source>
        <dbReference type="EMBL" id="MDS1272462.1"/>
    </source>
</evidence>
<dbReference type="GO" id="GO:0016853">
    <property type="term" value="F:isomerase activity"/>
    <property type="evidence" value="ECO:0007669"/>
    <property type="project" value="UniProtKB-KW"/>
</dbReference>
<dbReference type="Proteomes" id="UP001250214">
    <property type="component" value="Unassembled WGS sequence"/>
</dbReference>
<evidence type="ECO:0000313" key="11">
    <source>
        <dbReference type="Proteomes" id="UP001250214"/>
    </source>
</evidence>
<evidence type="ECO:0000256" key="4">
    <source>
        <dbReference type="ARBA" id="ARBA00022272"/>
    </source>
</evidence>
<protein>
    <recommendedName>
        <fullName evidence="4">N-(5'-phosphoribosyl)anthranilate isomerase</fullName>
        <ecNumber evidence="3">5.3.1.24</ecNumber>
    </recommendedName>
</protein>
<evidence type="ECO:0000256" key="3">
    <source>
        <dbReference type="ARBA" id="ARBA00012572"/>
    </source>
</evidence>
<keyword evidence="11" id="KW-1185">Reference proteome</keyword>
<evidence type="ECO:0000256" key="6">
    <source>
        <dbReference type="ARBA" id="ARBA00022822"/>
    </source>
</evidence>
<comment type="pathway">
    <text evidence="2">Amino-acid biosynthesis; L-tryptophan biosynthesis; L-tryptophan from chorismate: step 3/5.</text>
</comment>
<keyword evidence="6" id="KW-0822">Tryptophan biosynthesis</keyword>
<reference evidence="11" key="1">
    <citation type="submission" date="2023-07" db="EMBL/GenBank/DDBJ databases">
        <title>Novel species in the genus Lipingzhangella isolated from Sambhar Salt Lake.</title>
        <authorList>
            <person name="Jiya N."/>
            <person name="Kajale S."/>
            <person name="Sharma A."/>
        </authorList>
    </citation>
    <scope>NUCLEOTIDE SEQUENCE [LARGE SCALE GENOMIC DNA]</scope>
    <source>
        <strain evidence="11">LS1_29</strain>
    </source>
</reference>
<evidence type="ECO:0000256" key="5">
    <source>
        <dbReference type="ARBA" id="ARBA00022605"/>
    </source>
</evidence>
<dbReference type="InterPro" id="IPR013785">
    <property type="entry name" value="Aldolase_TIM"/>
</dbReference>
<proteinExistence type="predicted"/>
<dbReference type="PANTHER" id="PTHR42894">
    <property type="entry name" value="N-(5'-PHOSPHORIBOSYL)ANTHRANILATE ISOMERASE"/>
    <property type="match status" value="1"/>
</dbReference>
<evidence type="ECO:0000256" key="7">
    <source>
        <dbReference type="ARBA" id="ARBA00023141"/>
    </source>
</evidence>
<feature type="domain" description="N-(5'phosphoribosyl) anthranilate isomerase (PRAI)" evidence="9">
    <location>
        <begin position="16"/>
        <end position="210"/>
    </location>
</feature>
<evidence type="ECO:0000256" key="2">
    <source>
        <dbReference type="ARBA" id="ARBA00004664"/>
    </source>
</evidence>
<dbReference type="SUPFAM" id="SSF51366">
    <property type="entry name" value="Ribulose-phoshate binding barrel"/>
    <property type="match status" value="1"/>
</dbReference>
<dbReference type="InterPro" id="IPR001240">
    <property type="entry name" value="PRAI_dom"/>
</dbReference>
<comment type="catalytic activity">
    <reaction evidence="1">
        <text>N-(5-phospho-beta-D-ribosyl)anthranilate = 1-(2-carboxyphenylamino)-1-deoxy-D-ribulose 5-phosphate</text>
        <dbReference type="Rhea" id="RHEA:21540"/>
        <dbReference type="ChEBI" id="CHEBI:18277"/>
        <dbReference type="ChEBI" id="CHEBI:58613"/>
        <dbReference type="EC" id="5.3.1.24"/>
    </reaction>
</comment>
<sequence length="241" mass="25631">MTPARVGKRASDRLVKICGATTPQEVRSLAATGADCVGLWHGVPEGSADLSERDLVALARATSDTATLEPVLVTFLSDAGRLAWLVERSGVRWIQLHAYQPPGVVQRLRTALPDCVIIKVLHVADGDCPELPLLDSYTRAGTDLFLIDRAGANGRLGSTGEQVSDQEVVEIAGRLSRPFLLAGGVTAHNLTDYTKVLRCPGFRGIDVDTGARGPDGTLSAAAVRELAHTWRGTGRTCVERG</sequence>
<name>A0ABU2HBU2_9ACTN</name>
<organism evidence="10 11">
    <name type="scientific">Lipingzhangella rawalii</name>
    <dbReference type="NCBI Taxonomy" id="2055835"/>
    <lineage>
        <taxon>Bacteria</taxon>
        <taxon>Bacillati</taxon>
        <taxon>Actinomycetota</taxon>
        <taxon>Actinomycetes</taxon>
        <taxon>Streptosporangiales</taxon>
        <taxon>Nocardiopsidaceae</taxon>
        <taxon>Lipingzhangella</taxon>
    </lineage>
</organism>
<keyword evidence="7" id="KW-0057">Aromatic amino acid biosynthesis</keyword>